<evidence type="ECO:0000313" key="1">
    <source>
        <dbReference type="EMBL" id="MPM93492.1"/>
    </source>
</evidence>
<reference evidence="1" key="1">
    <citation type="submission" date="2019-08" db="EMBL/GenBank/DDBJ databases">
        <authorList>
            <person name="Kucharzyk K."/>
            <person name="Murdoch R.W."/>
            <person name="Higgins S."/>
            <person name="Loffler F."/>
        </authorList>
    </citation>
    <scope>NUCLEOTIDE SEQUENCE</scope>
</reference>
<comment type="caution">
    <text evidence="1">The sequence shown here is derived from an EMBL/GenBank/DDBJ whole genome shotgun (WGS) entry which is preliminary data.</text>
</comment>
<dbReference type="AlphaFoldDB" id="A0A645DYT1"/>
<organism evidence="1">
    <name type="scientific">bioreactor metagenome</name>
    <dbReference type="NCBI Taxonomy" id="1076179"/>
    <lineage>
        <taxon>unclassified sequences</taxon>
        <taxon>metagenomes</taxon>
        <taxon>ecological metagenomes</taxon>
    </lineage>
</organism>
<sequence length="106" mass="12116">MKGRHLFKADAVIALSDVDQRRFSKFIPQPDEIGICHLSQEIILLCAVAEAVDPPPEAETLGAFIAYKERFLLQYTRDPRGGGIWYLHQLRDLRQRQVVYSSCKTV</sequence>
<name>A0A645DYT1_9ZZZZ</name>
<proteinExistence type="predicted"/>
<dbReference type="EMBL" id="VSSQ01040288">
    <property type="protein sequence ID" value="MPM93492.1"/>
    <property type="molecule type" value="Genomic_DNA"/>
</dbReference>
<gene>
    <name evidence="1" type="ORF">SDC9_140630</name>
</gene>
<protein>
    <submittedName>
        <fullName evidence="1">Uncharacterized protein</fullName>
    </submittedName>
</protein>
<accession>A0A645DYT1</accession>